<evidence type="ECO:0000313" key="3">
    <source>
        <dbReference type="EMBL" id="KAF4698089.1"/>
    </source>
</evidence>
<feature type="compositionally biased region" description="Basic and acidic residues" evidence="1">
    <location>
        <begin position="106"/>
        <end position="120"/>
    </location>
</feature>
<accession>A0A7J6PPL7</accession>
<feature type="region of interest" description="Disordered" evidence="1">
    <location>
        <begin position="41"/>
        <end position="77"/>
    </location>
</feature>
<dbReference type="EMBL" id="JABANM010035392">
    <property type="protein sequence ID" value="KAF4698089.1"/>
    <property type="molecule type" value="Genomic_DNA"/>
</dbReference>
<keyword evidence="2" id="KW-0812">Transmembrane</keyword>
<organism evidence="3 4">
    <name type="scientific">Perkinsus olseni</name>
    <name type="common">Perkinsus atlanticus</name>
    <dbReference type="NCBI Taxonomy" id="32597"/>
    <lineage>
        <taxon>Eukaryota</taxon>
        <taxon>Sar</taxon>
        <taxon>Alveolata</taxon>
        <taxon>Perkinsozoa</taxon>
        <taxon>Perkinsea</taxon>
        <taxon>Perkinsida</taxon>
        <taxon>Perkinsidae</taxon>
        <taxon>Perkinsus</taxon>
    </lineage>
</organism>
<protein>
    <submittedName>
        <fullName evidence="3">Uncharacterized protein</fullName>
    </submittedName>
</protein>
<keyword evidence="2" id="KW-1133">Transmembrane helix</keyword>
<sequence length="163" mass="18248">LVLFIPMHISYALALLCYIAFPVTEGCFGCFLKRKRSAPEVEDEKKVDMKQGTAPSTSVKLRPRERPVLTADSEEEHRFSTYKVKADDFVRALSEKGKRRSRIRSRANERKKNEETKEEGSSTGTDTTGATSSDEGSDPSPDEEERDQSGVKLKAELEETSEA</sequence>
<feature type="non-terminal residue" evidence="3">
    <location>
        <position position="1"/>
    </location>
</feature>
<feature type="compositionally biased region" description="Acidic residues" evidence="1">
    <location>
        <begin position="135"/>
        <end position="146"/>
    </location>
</feature>
<dbReference type="AlphaFoldDB" id="A0A7J6PPL7"/>
<evidence type="ECO:0000256" key="1">
    <source>
        <dbReference type="SAM" id="MobiDB-lite"/>
    </source>
</evidence>
<proteinExistence type="predicted"/>
<feature type="compositionally biased region" description="Low complexity" evidence="1">
    <location>
        <begin position="121"/>
        <end position="134"/>
    </location>
</feature>
<comment type="caution">
    <text evidence="3">The sequence shown here is derived from an EMBL/GenBank/DDBJ whole genome shotgun (WGS) entry which is preliminary data.</text>
</comment>
<reference evidence="3 4" key="1">
    <citation type="submission" date="2020-04" db="EMBL/GenBank/DDBJ databases">
        <title>Perkinsus olseni comparative genomics.</title>
        <authorList>
            <person name="Bogema D.R."/>
        </authorList>
    </citation>
    <scope>NUCLEOTIDE SEQUENCE [LARGE SCALE GENOMIC DNA]</scope>
    <source>
        <strain evidence="3">ATCC PRA-205</strain>
    </source>
</reference>
<feature type="region of interest" description="Disordered" evidence="1">
    <location>
        <begin position="95"/>
        <end position="163"/>
    </location>
</feature>
<dbReference type="Proteomes" id="UP000574390">
    <property type="component" value="Unassembled WGS sequence"/>
</dbReference>
<name>A0A7J6PPL7_PEROL</name>
<feature type="transmembrane region" description="Helical" evidence="2">
    <location>
        <begin position="12"/>
        <end position="32"/>
    </location>
</feature>
<evidence type="ECO:0000313" key="4">
    <source>
        <dbReference type="Proteomes" id="UP000574390"/>
    </source>
</evidence>
<gene>
    <name evidence="3" type="ORF">FOZ62_005202</name>
</gene>
<keyword evidence="2" id="KW-0472">Membrane</keyword>
<feature type="compositionally biased region" description="Basic and acidic residues" evidence="1">
    <location>
        <begin position="147"/>
        <end position="157"/>
    </location>
</feature>
<evidence type="ECO:0000256" key="2">
    <source>
        <dbReference type="SAM" id="Phobius"/>
    </source>
</evidence>